<dbReference type="Proteomes" id="UP000678545">
    <property type="component" value="Unassembled WGS sequence"/>
</dbReference>
<evidence type="ECO:0000256" key="1">
    <source>
        <dbReference type="SAM" id="SignalP"/>
    </source>
</evidence>
<reference evidence="2" key="1">
    <citation type="submission" date="2021-04" db="EMBL/GenBank/DDBJ databases">
        <title>novel species isolated from subtropical streams in China.</title>
        <authorList>
            <person name="Lu H."/>
        </authorList>
    </citation>
    <scope>NUCLEOTIDE SEQUENCE</scope>
    <source>
        <strain evidence="2">FT137W</strain>
    </source>
</reference>
<evidence type="ECO:0000313" key="3">
    <source>
        <dbReference type="Proteomes" id="UP000678545"/>
    </source>
</evidence>
<sequence>MKKFALVVWFSAVCVFTSVKAQSTSTEVVDVAPQSVEINSVKDPDWKSYSVMLKGLDAFEKYHTLAPDAVAKFVLKPRKAELNLEGLRLRLASDEYTRAIPILADGSFVLPRDEMALQQNAELMLNRGKNLYRWWPRVETPGLNTNHRRLGDLRLECEMFWAIHYDDLPFFARNAVRLLGGPCRTKKITFSFPAQLRDLEFAELVDGEKRIILPVDSEKSTYTLSLLNPDFSDNAMIELRYARKNAELKRNDHGLDVQLKW</sequence>
<feature type="chain" id="PRO_5037704828" evidence="1">
    <location>
        <begin position="22"/>
        <end position="261"/>
    </location>
</feature>
<dbReference type="RefSeq" id="WP_212675899.1">
    <property type="nucleotide sequence ID" value="NZ_JAGSPJ010000005.1"/>
</dbReference>
<proteinExistence type="predicted"/>
<name>A0A941IH96_9BURK</name>
<organism evidence="2 3">
    <name type="scientific">Undibacterium fentianense</name>
    <dbReference type="NCBI Taxonomy" id="2828728"/>
    <lineage>
        <taxon>Bacteria</taxon>
        <taxon>Pseudomonadati</taxon>
        <taxon>Pseudomonadota</taxon>
        <taxon>Betaproteobacteria</taxon>
        <taxon>Burkholderiales</taxon>
        <taxon>Oxalobacteraceae</taxon>
        <taxon>Undibacterium</taxon>
    </lineage>
</organism>
<keyword evidence="3" id="KW-1185">Reference proteome</keyword>
<feature type="signal peptide" evidence="1">
    <location>
        <begin position="1"/>
        <end position="21"/>
    </location>
</feature>
<keyword evidence="1" id="KW-0732">Signal</keyword>
<comment type="caution">
    <text evidence="2">The sequence shown here is derived from an EMBL/GenBank/DDBJ whole genome shotgun (WGS) entry which is preliminary data.</text>
</comment>
<dbReference type="AlphaFoldDB" id="A0A941IH96"/>
<gene>
    <name evidence="2" type="ORF">KDM90_12190</name>
</gene>
<evidence type="ECO:0000313" key="2">
    <source>
        <dbReference type="EMBL" id="MBR7800760.1"/>
    </source>
</evidence>
<protein>
    <submittedName>
        <fullName evidence="2">Uncharacterized protein</fullName>
    </submittedName>
</protein>
<dbReference type="EMBL" id="JAGSPJ010000005">
    <property type="protein sequence ID" value="MBR7800760.1"/>
    <property type="molecule type" value="Genomic_DNA"/>
</dbReference>
<accession>A0A941IH96</accession>